<evidence type="ECO:0000313" key="3">
    <source>
        <dbReference type="Proteomes" id="UP001500782"/>
    </source>
</evidence>
<dbReference type="InterPro" id="IPR000182">
    <property type="entry name" value="GNAT_dom"/>
</dbReference>
<evidence type="ECO:0000313" key="2">
    <source>
        <dbReference type="EMBL" id="GAA0315475.1"/>
    </source>
</evidence>
<dbReference type="RefSeq" id="WP_343795638.1">
    <property type="nucleotide sequence ID" value="NZ_BAAADJ010000003.1"/>
</dbReference>
<dbReference type="Pfam" id="PF13302">
    <property type="entry name" value="Acetyltransf_3"/>
    <property type="match status" value="1"/>
</dbReference>
<evidence type="ECO:0000259" key="1">
    <source>
        <dbReference type="PROSITE" id="PS51186"/>
    </source>
</evidence>
<dbReference type="EMBL" id="BAAADJ010000003">
    <property type="protein sequence ID" value="GAA0315475.1"/>
    <property type="molecule type" value="Genomic_DNA"/>
</dbReference>
<organism evidence="2 3">
    <name type="scientific">Bacillus carboniphilus</name>
    <dbReference type="NCBI Taxonomy" id="86663"/>
    <lineage>
        <taxon>Bacteria</taxon>
        <taxon>Bacillati</taxon>
        <taxon>Bacillota</taxon>
        <taxon>Bacilli</taxon>
        <taxon>Bacillales</taxon>
        <taxon>Bacillaceae</taxon>
        <taxon>Bacillus</taxon>
    </lineage>
</organism>
<dbReference type="InterPro" id="IPR016181">
    <property type="entry name" value="Acyl_CoA_acyltransferase"/>
</dbReference>
<name>A0ABN0VRG2_9BACI</name>
<dbReference type="SUPFAM" id="SSF55729">
    <property type="entry name" value="Acyl-CoA N-acyltransferases (Nat)"/>
    <property type="match status" value="1"/>
</dbReference>
<sequence length="175" mass="20353">MFPTIHTERLTLREITESDASALFSYFSTDEVTRYYGSSAFQNVEEARTLIQKFKNGLEEKKVIRWGIERKEEKGLIGTIGYHALAPLHKRAEVGYEIHPDYWRNGFASEALRAVISYGFEELELIRIGAVVYLENDASNQMLQKMGFESEGILRKYMYQNGKFYDTHIYSLLKE</sequence>
<dbReference type="Proteomes" id="UP001500782">
    <property type="component" value="Unassembled WGS sequence"/>
</dbReference>
<dbReference type="PANTHER" id="PTHR43792">
    <property type="entry name" value="GNAT FAMILY, PUTATIVE (AFU_ORTHOLOGUE AFUA_3G00765)-RELATED-RELATED"/>
    <property type="match status" value="1"/>
</dbReference>
<reference evidence="2 3" key="1">
    <citation type="journal article" date="2019" name="Int. J. Syst. Evol. Microbiol.">
        <title>The Global Catalogue of Microorganisms (GCM) 10K type strain sequencing project: providing services to taxonomists for standard genome sequencing and annotation.</title>
        <authorList>
            <consortium name="The Broad Institute Genomics Platform"/>
            <consortium name="The Broad Institute Genome Sequencing Center for Infectious Disease"/>
            <person name="Wu L."/>
            <person name="Ma J."/>
        </authorList>
    </citation>
    <scope>NUCLEOTIDE SEQUENCE [LARGE SCALE GENOMIC DNA]</scope>
    <source>
        <strain evidence="2 3">JCM 9731</strain>
    </source>
</reference>
<comment type="caution">
    <text evidence="2">The sequence shown here is derived from an EMBL/GenBank/DDBJ whole genome shotgun (WGS) entry which is preliminary data.</text>
</comment>
<dbReference type="InterPro" id="IPR051531">
    <property type="entry name" value="N-acetyltransferase"/>
</dbReference>
<feature type="domain" description="N-acetyltransferase" evidence="1">
    <location>
        <begin position="10"/>
        <end position="166"/>
    </location>
</feature>
<protein>
    <submittedName>
        <fullName evidence="2">GNAT family protein</fullName>
    </submittedName>
</protein>
<dbReference type="PROSITE" id="PS51186">
    <property type="entry name" value="GNAT"/>
    <property type="match status" value="1"/>
</dbReference>
<gene>
    <name evidence="2" type="ORF">GCM10008967_02560</name>
</gene>
<dbReference type="Gene3D" id="3.40.630.30">
    <property type="match status" value="1"/>
</dbReference>
<dbReference type="PANTHER" id="PTHR43792:SF9">
    <property type="entry name" value="RIBOSOMAL-PROTEIN-ALANINE ACETYLTRANSFERASE"/>
    <property type="match status" value="1"/>
</dbReference>
<accession>A0ABN0VRG2</accession>
<keyword evidence="3" id="KW-1185">Reference proteome</keyword>
<proteinExistence type="predicted"/>
<dbReference type="CDD" id="cd04301">
    <property type="entry name" value="NAT_SF"/>
    <property type="match status" value="1"/>
</dbReference>